<dbReference type="AlphaFoldDB" id="V6LVE7"/>
<dbReference type="InterPro" id="IPR036525">
    <property type="entry name" value="Tubulin/FtsZ_GTPase_sf"/>
</dbReference>
<dbReference type="EMBL" id="KI545981">
    <property type="protein sequence ID" value="EST48570.1"/>
    <property type="molecule type" value="Genomic_DNA"/>
</dbReference>
<feature type="domain" description="Tubulin/FtsZ GTPase" evidence="8">
    <location>
        <begin position="48"/>
        <end position="248"/>
    </location>
</feature>
<accession>V6LVE7</accession>
<dbReference type="GO" id="GO:0007020">
    <property type="term" value="P:microtubule nucleation"/>
    <property type="evidence" value="ECO:0007669"/>
    <property type="project" value="InterPro"/>
</dbReference>
<evidence type="ECO:0000256" key="4">
    <source>
        <dbReference type="ARBA" id="ARBA00022701"/>
    </source>
</evidence>
<dbReference type="InterPro" id="IPR023123">
    <property type="entry name" value="Tubulin_C"/>
</dbReference>
<evidence type="ECO:0000256" key="3">
    <source>
        <dbReference type="ARBA" id="ARBA00022490"/>
    </source>
</evidence>
<keyword evidence="7" id="KW-0206">Cytoskeleton</keyword>
<evidence type="ECO:0000256" key="2">
    <source>
        <dbReference type="ARBA" id="ARBA00009636"/>
    </source>
</evidence>
<keyword evidence="6" id="KW-0342">GTP-binding</keyword>
<dbReference type="InterPro" id="IPR008280">
    <property type="entry name" value="Tub_FtsZ_C"/>
</dbReference>
<dbReference type="PRINTS" id="PR01164">
    <property type="entry name" value="GAMMATUBULIN"/>
</dbReference>
<dbReference type="Pfam" id="PF00091">
    <property type="entry name" value="Tubulin"/>
    <property type="match status" value="1"/>
</dbReference>
<dbReference type="GO" id="GO:0005874">
    <property type="term" value="C:microtubule"/>
    <property type="evidence" value="ECO:0007669"/>
    <property type="project" value="UniProtKB-KW"/>
</dbReference>
<dbReference type="InterPro" id="IPR000217">
    <property type="entry name" value="Tubulin"/>
</dbReference>
<dbReference type="GO" id="GO:0005525">
    <property type="term" value="F:GTP binding"/>
    <property type="evidence" value="ECO:0007669"/>
    <property type="project" value="UniProtKB-KW"/>
</dbReference>
<dbReference type="Pfam" id="PF03953">
    <property type="entry name" value="Tubulin_C"/>
    <property type="match status" value="1"/>
</dbReference>
<evidence type="ECO:0000256" key="1">
    <source>
        <dbReference type="ARBA" id="ARBA00004267"/>
    </source>
</evidence>
<comment type="subcellular location">
    <subcellularLocation>
        <location evidence="1">Cytoplasm</location>
        <location evidence="1">Cytoskeleton</location>
        <location evidence="1">Microtubule organizing center</location>
    </subcellularLocation>
</comment>
<dbReference type="InterPro" id="IPR003008">
    <property type="entry name" value="Tubulin_FtsZ_GTPase"/>
</dbReference>
<dbReference type="GO" id="GO:0000930">
    <property type="term" value="C:gamma-tubulin complex"/>
    <property type="evidence" value="ECO:0007669"/>
    <property type="project" value="InterPro"/>
</dbReference>
<dbReference type="SUPFAM" id="SSF55307">
    <property type="entry name" value="Tubulin C-terminal domain-like"/>
    <property type="match status" value="1"/>
</dbReference>
<evidence type="ECO:0000256" key="5">
    <source>
        <dbReference type="ARBA" id="ARBA00022741"/>
    </source>
</evidence>
<dbReference type="PANTHER" id="PTHR11588">
    <property type="entry name" value="TUBULIN"/>
    <property type="match status" value="1"/>
</dbReference>
<dbReference type="InterPro" id="IPR002454">
    <property type="entry name" value="Gamma_tubulin"/>
</dbReference>
<dbReference type="Gene3D" id="3.30.1330.20">
    <property type="entry name" value="Tubulin/FtsZ, C-terminal domain"/>
    <property type="match status" value="1"/>
</dbReference>
<dbReference type="SMART" id="SM00864">
    <property type="entry name" value="Tubulin"/>
    <property type="match status" value="1"/>
</dbReference>
<protein>
    <submittedName>
        <fullName evidence="9">Gamma tubulin</fullName>
    </submittedName>
</protein>
<evidence type="ECO:0000313" key="9">
    <source>
        <dbReference type="EMBL" id="EST48570.1"/>
    </source>
</evidence>
<dbReference type="VEuPathDB" id="GiardiaDB:SS50377_23587"/>
<dbReference type="PRINTS" id="PR01161">
    <property type="entry name" value="TUBULIN"/>
</dbReference>
<reference evidence="10" key="2">
    <citation type="submission" date="2020-12" db="EMBL/GenBank/DDBJ databases">
        <title>New Spironucleus salmonicida genome in near-complete chromosomes.</title>
        <authorList>
            <person name="Xu F."/>
            <person name="Kurt Z."/>
            <person name="Jimenez-Gonzalez A."/>
            <person name="Astvaldsson A."/>
            <person name="Andersson J.O."/>
            <person name="Svard S.G."/>
        </authorList>
    </citation>
    <scope>NUCLEOTIDE SEQUENCE</scope>
    <source>
        <strain evidence="10">ATCC 50377</strain>
    </source>
</reference>
<dbReference type="Proteomes" id="UP000018208">
    <property type="component" value="Unassembled WGS sequence"/>
</dbReference>
<organism evidence="9">
    <name type="scientific">Spironucleus salmonicida</name>
    <dbReference type="NCBI Taxonomy" id="348837"/>
    <lineage>
        <taxon>Eukaryota</taxon>
        <taxon>Metamonada</taxon>
        <taxon>Diplomonadida</taxon>
        <taxon>Hexamitidae</taxon>
        <taxon>Hexamitinae</taxon>
        <taxon>Spironucleus</taxon>
    </lineage>
</organism>
<dbReference type="CDD" id="cd02188">
    <property type="entry name" value="gamma_tubulin"/>
    <property type="match status" value="1"/>
</dbReference>
<dbReference type="OrthoDB" id="10249382at2759"/>
<dbReference type="EMBL" id="AUWU02000004">
    <property type="protein sequence ID" value="KAH0573652.1"/>
    <property type="molecule type" value="Genomic_DNA"/>
</dbReference>
<reference evidence="9 10" key="1">
    <citation type="journal article" date="2014" name="PLoS Genet.">
        <title>The Genome of Spironucleus salmonicida Highlights a Fish Pathogen Adapted to Fluctuating Environments.</title>
        <authorList>
            <person name="Xu F."/>
            <person name="Jerlstrom-Hultqvist J."/>
            <person name="Einarsson E."/>
            <person name="Astvaldsson A."/>
            <person name="Svard S.G."/>
            <person name="Andersson J.O."/>
        </authorList>
    </citation>
    <scope>NUCLEOTIDE SEQUENCE</scope>
    <source>
        <strain evidence="10">ATCC 50377</strain>
    </source>
</reference>
<sequence length="475" mass="53300">MPREIITLQCGQCGNQIGAEFWHRLCLEHGILANGSLAPEAINFDDRKDVFFYQADDNHYIPRALLLDLEPRAIGYIRQESPVRSLFNPENIYISKNQTGAGNIWASGYKQTEVDIEIILDMIDREAEGADSFSGFNLTHSIAGGSGSGMGSCLLEKLSERYPKKLLQTFSVFPNHTTSEVVVQPYNSMLTMKRLTNNADAVFTIDNTSLDRIVEKHQSADSKSGYQQSNAIISTVMAASTSTLRLPGFMVNDMLSLIGCLVPTPRLHYLISAFTPIQQLMTTDPVEQEYDAQQAIKDMYQGQNQVRKTSVLDVMRRLLHPGNGLVSCSRDGTYISLLNLLQGQLDSTQLHRSVTRLQERRSVRFSPWAPSNIQLAVSKRSPLIAEQSKVSGLLISNHTSVREIFQRISKDFNKQFGETGRTAPFMQNYRSSELWESDVEMLQEFQDSRESCTSLIAEYAAAEKPDYLDWVEGGI</sequence>
<keyword evidence="4" id="KW-0493">Microtubule</keyword>
<dbReference type="InterPro" id="IPR037103">
    <property type="entry name" value="Tubulin/FtsZ-like_C"/>
</dbReference>
<evidence type="ECO:0000313" key="10">
    <source>
        <dbReference type="EMBL" id="KAH0573652.1"/>
    </source>
</evidence>
<evidence type="ECO:0000256" key="6">
    <source>
        <dbReference type="ARBA" id="ARBA00023134"/>
    </source>
</evidence>
<evidence type="ECO:0000313" key="11">
    <source>
        <dbReference type="Proteomes" id="UP000018208"/>
    </source>
</evidence>
<comment type="similarity">
    <text evidence="2">Belongs to the tubulin family.</text>
</comment>
<keyword evidence="5" id="KW-0547">Nucleotide-binding</keyword>
<dbReference type="Gene3D" id="3.40.50.1440">
    <property type="entry name" value="Tubulin/FtsZ, GTPase domain"/>
    <property type="match status" value="1"/>
</dbReference>
<dbReference type="SUPFAM" id="SSF52490">
    <property type="entry name" value="Tubulin nucleotide-binding domain-like"/>
    <property type="match status" value="1"/>
</dbReference>
<keyword evidence="3" id="KW-0963">Cytoplasm</keyword>
<evidence type="ECO:0000259" key="8">
    <source>
        <dbReference type="SMART" id="SM00864"/>
    </source>
</evidence>
<evidence type="ECO:0000256" key="7">
    <source>
        <dbReference type="ARBA" id="ARBA00023212"/>
    </source>
</evidence>
<proteinExistence type="inferred from homology"/>
<gene>
    <name evidence="9" type="ORF">SS50377_11181</name>
    <name evidence="10" type="ORF">SS50377_23587</name>
</gene>
<dbReference type="InterPro" id="IPR018316">
    <property type="entry name" value="Tubulin/FtsZ_2-layer-sand-dom"/>
</dbReference>
<name>V6LVE7_9EUKA</name>
<dbReference type="Gene3D" id="1.10.287.600">
    <property type="entry name" value="Helix hairpin bin"/>
    <property type="match status" value="1"/>
</dbReference>
<keyword evidence="11" id="KW-1185">Reference proteome</keyword>
<dbReference type="GO" id="GO:0031122">
    <property type="term" value="P:cytoplasmic microtubule organization"/>
    <property type="evidence" value="ECO:0007669"/>
    <property type="project" value="InterPro"/>
</dbReference>